<name>A0A3N4MJS9_9BACT</name>
<gene>
    <name evidence="1" type="ORF">EG028_17120</name>
</gene>
<sequence>MAKQEGLIKIRGTIENITFYEMNGEHYARKKSTLSGKRVKTAPEFALTRVYSQIMALASKTAKTIYRSLPEEERDVALYRKMVGAGQRLLKNGCAEERLEEELRKIFVPVAEVTTNPQRPAIMVNVQGRLEGTQTKMIQLTDDPIFRVIPYIYHLNFTQPIPT</sequence>
<dbReference type="RefSeq" id="WP_120517863.1">
    <property type="nucleotide sequence ID" value="NZ_QXZY01000010.1"/>
</dbReference>
<reference evidence="2" key="1">
    <citation type="submission" date="2018-11" db="EMBL/GenBank/DDBJ databases">
        <title>Chitinophaga lutea sp.nov., isolate from arsenic contaminated soil.</title>
        <authorList>
            <person name="Zong Y."/>
        </authorList>
    </citation>
    <scope>NUCLEOTIDE SEQUENCE [LARGE SCALE GENOMIC DNA]</scope>
    <source>
        <strain evidence="2">YLT18</strain>
    </source>
</reference>
<proteinExistence type="predicted"/>
<evidence type="ECO:0000313" key="1">
    <source>
        <dbReference type="EMBL" id="RPD39849.1"/>
    </source>
</evidence>
<dbReference type="AlphaFoldDB" id="A0A3N4MJS9"/>
<accession>A0A3N4MJS9</accession>
<comment type="caution">
    <text evidence="1">The sequence shown here is derived from an EMBL/GenBank/DDBJ whole genome shotgun (WGS) entry which is preliminary data.</text>
</comment>
<keyword evidence="2" id="KW-1185">Reference proteome</keyword>
<organism evidence="1 2">
    <name type="scientific">Chitinophaga barathri</name>
    <dbReference type="NCBI Taxonomy" id="1647451"/>
    <lineage>
        <taxon>Bacteria</taxon>
        <taxon>Pseudomonadati</taxon>
        <taxon>Bacteroidota</taxon>
        <taxon>Chitinophagia</taxon>
        <taxon>Chitinophagales</taxon>
        <taxon>Chitinophagaceae</taxon>
        <taxon>Chitinophaga</taxon>
    </lineage>
</organism>
<evidence type="ECO:0000313" key="2">
    <source>
        <dbReference type="Proteomes" id="UP000279089"/>
    </source>
</evidence>
<dbReference type="Proteomes" id="UP000279089">
    <property type="component" value="Unassembled WGS sequence"/>
</dbReference>
<dbReference type="OrthoDB" id="672632at2"/>
<dbReference type="EMBL" id="RMBX01000009">
    <property type="protein sequence ID" value="RPD39849.1"/>
    <property type="molecule type" value="Genomic_DNA"/>
</dbReference>
<protein>
    <submittedName>
        <fullName evidence="1">Uncharacterized protein</fullName>
    </submittedName>
</protein>